<reference evidence="4 6" key="2">
    <citation type="submission" date="2020-03" db="EMBL/GenBank/DDBJ databases">
        <title>Is there a link between lipid content and antibiotic production in Streptomyces?</title>
        <authorList>
            <person name="David M."/>
            <person name="Lejeune C."/>
            <person name="Abreu S."/>
            <person name="Thibessard A."/>
            <person name="Leblond P."/>
            <person name="Chaminade P."/>
            <person name="Virolle M.-J."/>
        </authorList>
    </citation>
    <scope>NUCLEOTIDE SEQUENCE [LARGE SCALE GENOMIC DNA]</scope>
    <source>
        <strain evidence="4 6">DSM 41481</strain>
    </source>
</reference>
<feature type="transmembrane region" description="Helical" evidence="1">
    <location>
        <begin position="88"/>
        <end position="113"/>
    </location>
</feature>
<dbReference type="Proteomes" id="UP000502504">
    <property type="component" value="Chromosome"/>
</dbReference>
<dbReference type="InterPro" id="IPR046672">
    <property type="entry name" value="DUF6542"/>
</dbReference>
<gene>
    <name evidence="3" type="ORF">AFM16_24855</name>
    <name evidence="4" type="ORF">HCX60_25275</name>
</gene>
<organism evidence="4 6">
    <name type="scientific">Streptomyces antibioticus</name>
    <dbReference type="NCBI Taxonomy" id="1890"/>
    <lineage>
        <taxon>Bacteria</taxon>
        <taxon>Bacillati</taxon>
        <taxon>Actinomycetota</taxon>
        <taxon>Actinomycetes</taxon>
        <taxon>Kitasatosporales</taxon>
        <taxon>Streptomycetaceae</taxon>
        <taxon>Streptomyces</taxon>
    </lineage>
</organism>
<accession>A0AAE6YG34</accession>
<keyword evidence="1" id="KW-1133">Transmembrane helix</keyword>
<evidence type="ECO:0000313" key="6">
    <source>
        <dbReference type="Proteomes" id="UP000502504"/>
    </source>
</evidence>
<feature type="transmembrane region" description="Helical" evidence="1">
    <location>
        <begin position="30"/>
        <end position="50"/>
    </location>
</feature>
<proteinExistence type="predicted"/>
<reference evidence="3 5" key="1">
    <citation type="submission" date="2015-07" db="EMBL/GenBank/DDBJ databases">
        <title>Draft Genome Sequence of Streptomyces antibioticus, IMRU 3720 reveals insights in the evolution of actinomycin biosynthetic gene clusters in Streptomyces.</title>
        <authorList>
            <person name="Crnovcic I."/>
            <person name="Ruckert C."/>
            <person name="Kalinowksi J."/>
            <person name="Keller U."/>
        </authorList>
    </citation>
    <scope>NUCLEOTIDE SEQUENCE [LARGE SCALE GENOMIC DNA]</scope>
    <source>
        <strain evidence="3 5">DSM 41481</strain>
    </source>
</reference>
<dbReference type="Pfam" id="PF20177">
    <property type="entry name" value="DUF6542"/>
    <property type="match status" value="1"/>
</dbReference>
<dbReference type="Proteomes" id="UP000190306">
    <property type="component" value="Chromosome"/>
</dbReference>
<name>A0AAE6YG34_STRAT</name>
<evidence type="ECO:0000313" key="4">
    <source>
        <dbReference type="EMBL" id="QIT49078.1"/>
    </source>
</evidence>
<keyword evidence="5" id="KW-1185">Reference proteome</keyword>
<evidence type="ECO:0000313" key="5">
    <source>
        <dbReference type="Proteomes" id="UP000190306"/>
    </source>
</evidence>
<evidence type="ECO:0000259" key="2">
    <source>
        <dbReference type="Pfam" id="PF20177"/>
    </source>
</evidence>
<dbReference type="AlphaFoldDB" id="A0AAE6YG34"/>
<dbReference type="EMBL" id="CP050692">
    <property type="protein sequence ID" value="QIT49078.1"/>
    <property type="molecule type" value="Genomic_DNA"/>
</dbReference>
<keyword evidence="1" id="KW-0472">Membrane</keyword>
<sequence>MPNPRLTGLGSGLFSIAVMCALGSLDSLLFGASLTVYGVLFLPVSVLTGLWVRPGDLLAPPVAMPIAFAVGLLPVIEDGDGLGARLMGLVTALATEAGWLYAGTLAAAVTILVRGVRRATARRRANPRPRPRIRRR</sequence>
<evidence type="ECO:0000256" key="1">
    <source>
        <dbReference type="SAM" id="Phobius"/>
    </source>
</evidence>
<evidence type="ECO:0000313" key="3">
    <source>
        <dbReference type="EMBL" id="OOQ49736.1"/>
    </source>
</evidence>
<keyword evidence="1" id="KW-0812">Transmembrane</keyword>
<protein>
    <recommendedName>
        <fullName evidence="2">DUF6542 domain-containing protein</fullName>
    </recommendedName>
</protein>
<feature type="transmembrane region" description="Helical" evidence="1">
    <location>
        <begin position="57"/>
        <end position="76"/>
    </location>
</feature>
<dbReference type="EMBL" id="LHQL01000011">
    <property type="protein sequence ID" value="OOQ49736.1"/>
    <property type="molecule type" value="Genomic_DNA"/>
</dbReference>
<feature type="domain" description="DUF6542" evidence="2">
    <location>
        <begin position="5"/>
        <end position="116"/>
    </location>
</feature>